<dbReference type="Pfam" id="PF23024">
    <property type="entry name" value="AMP-dom_DIP2-like"/>
    <property type="match status" value="1"/>
</dbReference>
<protein>
    <submittedName>
        <fullName evidence="7">Acyl-CoA synthetase (AMP-forming)/AMP-acid ligase II</fullName>
    </submittedName>
</protein>
<evidence type="ECO:0000256" key="4">
    <source>
        <dbReference type="ARBA" id="ARBA00023098"/>
    </source>
</evidence>
<dbReference type="GO" id="GO:0071766">
    <property type="term" value="P:Actinobacterium-type cell wall biogenesis"/>
    <property type="evidence" value="ECO:0007669"/>
    <property type="project" value="UniProtKB-ARBA"/>
</dbReference>
<dbReference type="OrthoDB" id="3671040at2"/>
<evidence type="ECO:0000313" key="8">
    <source>
        <dbReference type="Proteomes" id="UP000295680"/>
    </source>
</evidence>
<dbReference type="RefSeq" id="WP_132113285.1">
    <property type="nucleotide sequence ID" value="NZ_SLWS01000002.1"/>
</dbReference>
<dbReference type="InterPro" id="IPR045851">
    <property type="entry name" value="AMP-bd_C_sf"/>
</dbReference>
<dbReference type="PANTHER" id="PTHR22754:SF32">
    <property type="entry name" value="DISCO-INTERACTING PROTEIN 2"/>
    <property type="match status" value="1"/>
</dbReference>
<keyword evidence="8" id="KW-1185">Reference proteome</keyword>
<gene>
    <name evidence="7" type="ORF">EV192_10237</name>
</gene>
<dbReference type="InterPro" id="IPR042099">
    <property type="entry name" value="ANL_N_sf"/>
</dbReference>
<reference evidence="7 8" key="1">
    <citation type="submission" date="2019-03" db="EMBL/GenBank/DDBJ databases">
        <title>Genomic Encyclopedia of Type Strains, Phase IV (KMG-IV): sequencing the most valuable type-strain genomes for metagenomic binning, comparative biology and taxonomic classification.</title>
        <authorList>
            <person name="Goeker M."/>
        </authorList>
    </citation>
    <scope>NUCLEOTIDE SEQUENCE [LARGE SCALE GENOMIC DNA]</scope>
    <source>
        <strain evidence="7 8">DSM 45934</strain>
    </source>
</reference>
<dbReference type="Gene3D" id="3.30.300.30">
    <property type="match status" value="1"/>
</dbReference>
<proteinExistence type="inferred from homology"/>
<evidence type="ECO:0000259" key="6">
    <source>
        <dbReference type="Pfam" id="PF23024"/>
    </source>
</evidence>
<dbReference type="EMBL" id="SLWS01000002">
    <property type="protein sequence ID" value="TCO61900.1"/>
    <property type="molecule type" value="Genomic_DNA"/>
</dbReference>
<feature type="domain" description="AMP-dependent synthetase/ligase" evidence="5">
    <location>
        <begin position="29"/>
        <end position="407"/>
    </location>
</feature>
<evidence type="ECO:0000313" key="7">
    <source>
        <dbReference type="EMBL" id="TCO61900.1"/>
    </source>
</evidence>
<evidence type="ECO:0000259" key="5">
    <source>
        <dbReference type="Pfam" id="PF00501"/>
    </source>
</evidence>
<feature type="domain" description="AMP-binding enzyme C-terminal" evidence="6">
    <location>
        <begin position="450"/>
        <end position="558"/>
    </location>
</feature>
<dbReference type="Proteomes" id="UP000295680">
    <property type="component" value="Unassembled WGS sequence"/>
</dbReference>
<organism evidence="7 8">
    <name type="scientific">Actinocrispum wychmicini</name>
    <dbReference type="NCBI Taxonomy" id="1213861"/>
    <lineage>
        <taxon>Bacteria</taxon>
        <taxon>Bacillati</taxon>
        <taxon>Actinomycetota</taxon>
        <taxon>Actinomycetes</taxon>
        <taxon>Pseudonocardiales</taxon>
        <taxon>Pseudonocardiaceae</taxon>
        <taxon>Actinocrispum</taxon>
    </lineage>
</organism>
<dbReference type="CDD" id="cd05931">
    <property type="entry name" value="FAAL"/>
    <property type="match status" value="1"/>
</dbReference>
<accession>A0A4V2S823</accession>
<comment type="similarity">
    <text evidence="1">Belongs to the ATP-dependent AMP-binding enzyme family.</text>
</comment>
<dbReference type="Pfam" id="PF00501">
    <property type="entry name" value="AMP-binding"/>
    <property type="match status" value="1"/>
</dbReference>
<name>A0A4V2S823_9PSEU</name>
<dbReference type="GO" id="GO:0070566">
    <property type="term" value="F:adenylyltransferase activity"/>
    <property type="evidence" value="ECO:0007669"/>
    <property type="project" value="TreeGrafter"/>
</dbReference>
<dbReference type="GO" id="GO:0006633">
    <property type="term" value="P:fatty acid biosynthetic process"/>
    <property type="evidence" value="ECO:0007669"/>
    <property type="project" value="TreeGrafter"/>
</dbReference>
<dbReference type="FunFam" id="3.40.50.12780:FF:000013">
    <property type="entry name" value="Long-chain-fatty-acid--AMP ligase FadD32"/>
    <property type="match status" value="1"/>
</dbReference>
<sequence>MTLVDVLRERAADGAERGYRFVSDGKVPPMSLSYMELDRRARDVAAELSLLAPQGARAILLYPPGLEFVVAFFGALYAGVAPVPVYPPSGADLRHALSRLEHVIADARPEALLTTGALLAANESAGLVDTPAGARWMATDRVCPGSGDGWKPPRVLDGDVAFVQYTSGSTAMPKGVVVRHRHLMANLEAIRAAMKLSADTTAVGWVPSYHDMGLVGFILEALYAGFSSYLMAPQDFLRRPALWLETISRFGGVVSGGPNFGFDLCTRRVDDADRDRLDLSSWRVAFSGAEKIRPDVLRRFARRFSSVGFDANAMFPCYGLAEASLFVSGAQYGNGVGTAWISRSALENDRAEPAEPDASGAVEIASCGRVADGHRVVIVEPTTGRPLGPDRVGEVWFAGPSVTSGYWRRRDESDDVFGAVLANGGEPFLRTGDLGFLRDGDLYLTGRRKDLMVVRGRNIYPADVEEAAQAVDSRLRPGCGASFLADGDSSNLVLVQETSEQDDAELAELASAVRRAVFERLEVGVDDVVFIRPRSVAKTSSGKLRRHACRADYRAGALDVVFPLRGTGSRVEPAEA</sequence>
<dbReference type="PANTHER" id="PTHR22754">
    <property type="entry name" value="DISCO-INTERACTING PROTEIN 2 DIP2 -RELATED"/>
    <property type="match status" value="1"/>
</dbReference>
<dbReference type="AlphaFoldDB" id="A0A4V2S823"/>
<dbReference type="InterPro" id="IPR000873">
    <property type="entry name" value="AMP-dep_synth/lig_dom"/>
</dbReference>
<keyword evidence="4" id="KW-0443">Lipid metabolism</keyword>
<evidence type="ECO:0000256" key="2">
    <source>
        <dbReference type="ARBA" id="ARBA00022598"/>
    </source>
</evidence>
<keyword evidence="3" id="KW-0276">Fatty acid metabolism</keyword>
<dbReference type="InterPro" id="IPR040097">
    <property type="entry name" value="FAAL/FAAC"/>
</dbReference>
<dbReference type="InterPro" id="IPR025110">
    <property type="entry name" value="AMP-bd_C"/>
</dbReference>
<dbReference type="Gene3D" id="3.40.50.12780">
    <property type="entry name" value="N-terminal domain of ligase-like"/>
    <property type="match status" value="1"/>
</dbReference>
<evidence type="ECO:0000256" key="3">
    <source>
        <dbReference type="ARBA" id="ARBA00022832"/>
    </source>
</evidence>
<dbReference type="GO" id="GO:0016874">
    <property type="term" value="F:ligase activity"/>
    <property type="evidence" value="ECO:0007669"/>
    <property type="project" value="UniProtKB-KW"/>
</dbReference>
<evidence type="ECO:0000256" key="1">
    <source>
        <dbReference type="ARBA" id="ARBA00006432"/>
    </source>
</evidence>
<keyword evidence="2 7" id="KW-0436">Ligase</keyword>
<dbReference type="SUPFAM" id="SSF56801">
    <property type="entry name" value="Acetyl-CoA synthetase-like"/>
    <property type="match status" value="1"/>
</dbReference>
<dbReference type="GO" id="GO:0005886">
    <property type="term" value="C:plasma membrane"/>
    <property type="evidence" value="ECO:0007669"/>
    <property type="project" value="TreeGrafter"/>
</dbReference>
<comment type="caution">
    <text evidence="7">The sequence shown here is derived from an EMBL/GenBank/DDBJ whole genome shotgun (WGS) entry which is preliminary data.</text>
</comment>